<dbReference type="EMBL" id="KI964261">
    <property type="protein sequence ID" value="EUC39750.1"/>
    <property type="molecule type" value="Genomic_DNA"/>
</dbReference>
<dbReference type="AlphaFoldDB" id="W6YQ64"/>
<feature type="compositionally biased region" description="Pro residues" evidence="1">
    <location>
        <begin position="1"/>
        <end position="13"/>
    </location>
</feature>
<feature type="non-terminal residue" evidence="2">
    <location>
        <position position="1"/>
    </location>
</feature>
<dbReference type="KEGG" id="bor:COCMIDRAFT_110683"/>
<reference evidence="2 3" key="1">
    <citation type="journal article" date="2013" name="PLoS Genet.">
        <title>Comparative genome structure, secondary metabolite, and effector coding capacity across Cochliobolus pathogens.</title>
        <authorList>
            <person name="Condon B.J."/>
            <person name="Leng Y."/>
            <person name="Wu D."/>
            <person name="Bushley K.E."/>
            <person name="Ohm R.A."/>
            <person name="Otillar R."/>
            <person name="Martin J."/>
            <person name="Schackwitz W."/>
            <person name="Grimwood J."/>
            <person name="MohdZainudin N."/>
            <person name="Xue C."/>
            <person name="Wang R."/>
            <person name="Manning V.A."/>
            <person name="Dhillon B."/>
            <person name="Tu Z.J."/>
            <person name="Steffenson B.J."/>
            <person name="Salamov A."/>
            <person name="Sun H."/>
            <person name="Lowry S."/>
            <person name="LaButti K."/>
            <person name="Han J."/>
            <person name="Copeland A."/>
            <person name="Lindquist E."/>
            <person name="Barry K."/>
            <person name="Schmutz J."/>
            <person name="Baker S.E."/>
            <person name="Ciuffetti L.M."/>
            <person name="Grigoriev I.V."/>
            <person name="Zhong S."/>
            <person name="Turgeon B.G."/>
        </authorList>
    </citation>
    <scope>NUCLEOTIDE SEQUENCE [LARGE SCALE GENOMIC DNA]</scope>
    <source>
        <strain evidence="2 3">ATCC 44560</strain>
    </source>
</reference>
<evidence type="ECO:0000256" key="1">
    <source>
        <dbReference type="SAM" id="MobiDB-lite"/>
    </source>
</evidence>
<name>W6YQ64_COCMI</name>
<feature type="region of interest" description="Disordered" evidence="1">
    <location>
        <begin position="1"/>
        <end position="33"/>
    </location>
</feature>
<gene>
    <name evidence="2" type="ORF">COCMIDRAFT_110683</name>
</gene>
<accession>W6YQ64</accession>
<evidence type="ECO:0000313" key="2">
    <source>
        <dbReference type="EMBL" id="EUC39750.1"/>
    </source>
</evidence>
<protein>
    <submittedName>
        <fullName evidence="2">Uncharacterized protein</fullName>
    </submittedName>
</protein>
<dbReference type="GeneID" id="19119638"/>
<proteinExistence type="predicted"/>
<keyword evidence="3" id="KW-1185">Reference proteome</keyword>
<evidence type="ECO:0000313" key="3">
    <source>
        <dbReference type="Proteomes" id="UP000054032"/>
    </source>
</evidence>
<organism evidence="2 3">
    <name type="scientific">Bipolaris oryzae ATCC 44560</name>
    <dbReference type="NCBI Taxonomy" id="930090"/>
    <lineage>
        <taxon>Eukaryota</taxon>
        <taxon>Fungi</taxon>
        <taxon>Dikarya</taxon>
        <taxon>Ascomycota</taxon>
        <taxon>Pezizomycotina</taxon>
        <taxon>Dothideomycetes</taxon>
        <taxon>Pleosporomycetidae</taxon>
        <taxon>Pleosporales</taxon>
        <taxon>Pleosporineae</taxon>
        <taxon>Pleosporaceae</taxon>
        <taxon>Bipolaris</taxon>
    </lineage>
</organism>
<dbReference type="RefSeq" id="XP_007693732.1">
    <property type="nucleotide sequence ID" value="XM_007695542.1"/>
</dbReference>
<dbReference type="Proteomes" id="UP000054032">
    <property type="component" value="Unassembled WGS sequence"/>
</dbReference>
<dbReference type="HOGENOM" id="CLU_2782667_0_0_1"/>
<sequence>PAHHPPPAPPPRPIRPERTTVSPPSTPRSRKSHNCRFDLYCQNIWILTAVAHSGNEHQTPSAPRLDAGQ</sequence>